<organism evidence="4 5">
    <name type="scientific">Psychrobacillus insolitus</name>
    <dbReference type="NCBI Taxonomy" id="1461"/>
    <lineage>
        <taxon>Bacteria</taxon>
        <taxon>Bacillati</taxon>
        <taxon>Bacillota</taxon>
        <taxon>Bacilli</taxon>
        <taxon>Bacillales</taxon>
        <taxon>Bacillaceae</taxon>
        <taxon>Psychrobacillus</taxon>
    </lineage>
</organism>
<reference evidence="4 5" key="1">
    <citation type="submission" date="2018-06" db="EMBL/GenBank/DDBJ databases">
        <title>Genomic Encyclopedia of Type Strains, Phase IV (KMG-IV): sequencing the most valuable type-strain genomes for metagenomic binning, comparative biology and taxonomic classification.</title>
        <authorList>
            <person name="Goeker M."/>
        </authorList>
    </citation>
    <scope>NUCLEOTIDE SEQUENCE [LARGE SCALE GENOMIC DNA]</scope>
    <source>
        <strain evidence="4 5">DSM 5</strain>
    </source>
</reference>
<protein>
    <submittedName>
        <fullName evidence="4">Glucosamine-6-phosphate deaminase</fullName>
    </submittedName>
</protein>
<dbReference type="PANTHER" id="PTHR11280:SF5">
    <property type="entry name" value="GLUCOSAMINE-6-PHOSPHATE ISOMERASE"/>
    <property type="match status" value="1"/>
</dbReference>
<name>A0A2W7MN87_9BACI</name>
<evidence type="ECO:0000259" key="3">
    <source>
        <dbReference type="Pfam" id="PF01182"/>
    </source>
</evidence>
<keyword evidence="2" id="KW-0119">Carbohydrate metabolism</keyword>
<evidence type="ECO:0000256" key="1">
    <source>
        <dbReference type="ARBA" id="ARBA00022801"/>
    </source>
</evidence>
<proteinExistence type="predicted"/>
<keyword evidence="1" id="KW-0378">Hydrolase</keyword>
<evidence type="ECO:0000313" key="5">
    <source>
        <dbReference type="Proteomes" id="UP000248646"/>
    </source>
</evidence>
<dbReference type="GO" id="GO:0019262">
    <property type="term" value="P:N-acetylneuraminate catabolic process"/>
    <property type="evidence" value="ECO:0007669"/>
    <property type="project" value="TreeGrafter"/>
</dbReference>
<feature type="domain" description="Glucosamine/galactosamine-6-phosphate isomerase" evidence="3">
    <location>
        <begin position="13"/>
        <end position="221"/>
    </location>
</feature>
<dbReference type="AlphaFoldDB" id="A0A2W7MN87"/>
<dbReference type="GO" id="GO:0005737">
    <property type="term" value="C:cytoplasm"/>
    <property type="evidence" value="ECO:0007669"/>
    <property type="project" value="TreeGrafter"/>
</dbReference>
<dbReference type="CDD" id="cd01399">
    <property type="entry name" value="GlcN6P_deaminase"/>
    <property type="match status" value="1"/>
</dbReference>
<dbReference type="InterPro" id="IPR004547">
    <property type="entry name" value="Glucosamine6P_isomerase"/>
</dbReference>
<keyword evidence="5" id="KW-1185">Reference proteome</keyword>
<dbReference type="GO" id="GO:0006046">
    <property type="term" value="P:N-acetylglucosamine catabolic process"/>
    <property type="evidence" value="ECO:0007669"/>
    <property type="project" value="TreeGrafter"/>
</dbReference>
<dbReference type="Pfam" id="PF01182">
    <property type="entry name" value="Glucosamine_iso"/>
    <property type="match status" value="1"/>
</dbReference>
<sequence length="235" mass="25781">MSMTIITVEEPKQAGQHVLEILKEQQDEGKLNGFGLATGSTMIPVYETLVNSDISFEEVTAFNLDEYVGLDDSNKNSYAFFMQEHLFSKKKFKRTFIPNGVAENLEEECATYERRLSEFPLDVQLLGIGENGHIAFNEPGTSFDSVTHVETLTDSTLGVNSAFFGNDEPIPATALTMGISSILAAKKIILIALGERKRFALERLLAGTVTVDYPVTALLGHADVTVITDIKGLNK</sequence>
<dbReference type="PANTHER" id="PTHR11280">
    <property type="entry name" value="GLUCOSAMINE-6-PHOSPHATE ISOMERASE"/>
    <property type="match status" value="1"/>
</dbReference>
<dbReference type="InterPro" id="IPR037171">
    <property type="entry name" value="NagB/RpiA_transferase-like"/>
</dbReference>
<accession>A0A2W7MN87</accession>
<dbReference type="GO" id="GO:0006043">
    <property type="term" value="P:glucosamine catabolic process"/>
    <property type="evidence" value="ECO:0007669"/>
    <property type="project" value="TreeGrafter"/>
</dbReference>
<gene>
    <name evidence="4" type="ORF">C7437_102422</name>
</gene>
<evidence type="ECO:0000256" key="2">
    <source>
        <dbReference type="ARBA" id="ARBA00023277"/>
    </source>
</evidence>
<dbReference type="GO" id="GO:0042802">
    <property type="term" value="F:identical protein binding"/>
    <property type="evidence" value="ECO:0007669"/>
    <property type="project" value="TreeGrafter"/>
</dbReference>
<evidence type="ECO:0000313" key="4">
    <source>
        <dbReference type="EMBL" id="PZX05955.1"/>
    </source>
</evidence>
<dbReference type="OrthoDB" id="9791139at2"/>
<dbReference type="InterPro" id="IPR006148">
    <property type="entry name" value="Glc/Gal-6P_isomerase"/>
</dbReference>
<dbReference type="GO" id="GO:0004342">
    <property type="term" value="F:glucosamine-6-phosphate deaminase activity"/>
    <property type="evidence" value="ECO:0007669"/>
    <property type="project" value="InterPro"/>
</dbReference>
<dbReference type="EMBL" id="QKZI01000002">
    <property type="protein sequence ID" value="PZX05955.1"/>
    <property type="molecule type" value="Genomic_DNA"/>
</dbReference>
<dbReference type="Gene3D" id="3.40.50.1360">
    <property type="match status" value="1"/>
</dbReference>
<dbReference type="Proteomes" id="UP000248646">
    <property type="component" value="Unassembled WGS sequence"/>
</dbReference>
<dbReference type="SUPFAM" id="SSF100950">
    <property type="entry name" value="NagB/RpiA/CoA transferase-like"/>
    <property type="match status" value="1"/>
</dbReference>
<dbReference type="GO" id="GO:0005975">
    <property type="term" value="P:carbohydrate metabolic process"/>
    <property type="evidence" value="ECO:0007669"/>
    <property type="project" value="InterPro"/>
</dbReference>
<comment type="caution">
    <text evidence="4">The sequence shown here is derived from an EMBL/GenBank/DDBJ whole genome shotgun (WGS) entry which is preliminary data.</text>
</comment>